<dbReference type="InterPro" id="IPR015881">
    <property type="entry name" value="ARHD_Rieske_2Fe_2S"/>
</dbReference>
<keyword evidence="2" id="KW-0479">Metal-binding</keyword>
<organism evidence="7 8">
    <name type="scientific">Sphingobium lignivorans</name>
    <dbReference type="NCBI Taxonomy" id="2735886"/>
    <lineage>
        <taxon>Bacteria</taxon>
        <taxon>Pseudomonadati</taxon>
        <taxon>Pseudomonadota</taxon>
        <taxon>Alphaproteobacteria</taxon>
        <taxon>Sphingomonadales</taxon>
        <taxon>Sphingomonadaceae</taxon>
        <taxon>Sphingobium</taxon>
    </lineage>
</organism>
<keyword evidence="4" id="KW-0408">Iron</keyword>
<dbReference type="PANTHER" id="PTHR21266:SF59">
    <property type="entry name" value="BLR4922 PROTEIN"/>
    <property type="match status" value="1"/>
</dbReference>
<dbReference type="PROSITE" id="PS51296">
    <property type="entry name" value="RIESKE"/>
    <property type="match status" value="1"/>
</dbReference>
<comment type="caution">
    <text evidence="7">The sequence shown here is derived from an EMBL/GenBank/DDBJ whole genome shotgun (WGS) entry which is preliminary data.</text>
</comment>
<dbReference type="Pfam" id="PF19301">
    <property type="entry name" value="LigXa_C"/>
    <property type="match status" value="1"/>
</dbReference>
<evidence type="ECO:0000256" key="1">
    <source>
        <dbReference type="ARBA" id="ARBA00022714"/>
    </source>
</evidence>
<keyword evidence="3" id="KW-0560">Oxidoreductase</keyword>
<dbReference type="PANTHER" id="PTHR21266">
    <property type="entry name" value="IRON-SULFUR DOMAIN CONTAINING PROTEIN"/>
    <property type="match status" value="1"/>
</dbReference>
<gene>
    <name evidence="7" type="ORF">HNP60_003510</name>
</gene>
<evidence type="ECO:0000256" key="4">
    <source>
        <dbReference type="ARBA" id="ARBA00023004"/>
    </source>
</evidence>
<evidence type="ECO:0000256" key="5">
    <source>
        <dbReference type="ARBA" id="ARBA00023014"/>
    </source>
</evidence>
<sequence length="439" mass="48862">MLTKEQNDLLTQTGPGTPGGALLRRYWQPVALASEIPLGGDPLPIDILSEALVLFRDEDGRLGLLGRHCPHRGADLSYGRVEDGGLRCLYHGWLFDVGGKCLEQPAEPKGSTFKDKICQKSYPVVERGGAVFAYMGPGEPPLFPAYDFFAYPPEHVFARKLFKECNYLQANEGNYDPAHVGFLHRSSQMLNRSGLVFGDMRKFGRVDISDAAVDPFSVPALKVEDAPFGMRIFQVRDGGPDKTYLRVTTFGMPNFSVIAGPQGGDGHVGIWHVPINDHVHWRFGFTLRRDAPIAQARETDEFAPSIRPRDPQYFDGEFHHRQQLRNRYLQDRSTFADSYTGMGSHFSVHDAFATESQGSIQDRTQEHLGRTDLAIGAARRMMLRAIADVQEGRDPVGVVRSPSDNDFRDMISFDVLVENGSDYAEVVRAVADETGRTLA</sequence>
<protein>
    <submittedName>
        <fullName evidence="7">Phenylpropionate dioxygenase-like ring-hydroxylating dioxygenase large terminal subunit</fullName>
    </submittedName>
</protein>
<feature type="domain" description="Rieske" evidence="6">
    <location>
        <begin position="27"/>
        <end position="133"/>
    </location>
</feature>
<dbReference type="Proteomes" id="UP001138540">
    <property type="component" value="Unassembled WGS sequence"/>
</dbReference>
<dbReference type="PROSITE" id="PS00570">
    <property type="entry name" value="RING_HYDROXYL_ALPHA"/>
    <property type="match status" value="1"/>
</dbReference>
<dbReference type="SUPFAM" id="SSF55961">
    <property type="entry name" value="Bet v1-like"/>
    <property type="match status" value="1"/>
</dbReference>
<dbReference type="InterPro" id="IPR045623">
    <property type="entry name" value="LigXa_C"/>
</dbReference>
<evidence type="ECO:0000256" key="2">
    <source>
        <dbReference type="ARBA" id="ARBA00022723"/>
    </source>
</evidence>
<dbReference type="Pfam" id="PF00355">
    <property type="entry name" value="Rieske"/>
    <property type="match status" value="1"/>
</dbReference>
<evidence type="ECO:0000259" key="6">
    <source>
        <dbReference type="PROSITE" id="PS51296"/>
    </source>
</evidence>
<evidence type="ECO:0000313" key="7">
    <source>
        <dbReference type="EMBL" id="MBB5987536.1"/>
    </source>
</evidence>
<dbReference type="InterPro" id="IPR036922">
    <property type="entry name" value="Rieske_2Fe-2S_sf"/>
</dbReference>
<reference evidence="7 8" key="1">
    <citation type="submission" date="2020-08" db="EMBL/GenBank/DDBJ databases">
        <title>Exploring microbial biodiversity for novel pathways involved in the catabolism of aromatic compounds derived from lignin.</title>
        <authorList>
            <person name="Elkins J."/>
        </authorList>
    </citation>
    <scope>NUCLEOTIDE SEQUENCE [LARGE SCALE GENOMIC DNA]</scope>
    <source>
        <strain evidence="7 8">B1D3A</strain>
    </source>
</reference>
<dbReference type="InterPro" id="IPR050584">
    <property type="entry name" value="Cholesterol_7-desaturase"/>
</dbReference>
<evidence type="ECO:0000313" key="8">
    <source>
        <dbReference type="Proteomes" id="UP001138540"/>
    </source>
</evidence>
<dbReference type="SUPFAM" id="SSF50022">
    <property type="entry name" value="ISP domain"/>
    <property type="match status" value="1"/>
</dbReference>
<dbReference type="InterPro" id="IPR017941">
    <property type="entry name" value="Rieske_2Fe-2S"/>
</dbReference>
<keyword evidence="8" id="KW-1185">Reference proteome</keyword>
<keyword evidence="1" id="KW-0001">2Fe-2S</keyword>
<dbReference type="Gene3D" id="2.102.10.10">
    <property type="entry name" value="Rieske [2Fe-2S] iron-sulphur domain"/>
    <property type="match status" value="1"/>
</dbReference>
<dbReference type="EMBL" id="JACHKA010000001">
    <property type="protein sequence ID" value="MBB5987536.1"/>
    <property type="molecule type" value="Genomic_DNA"/>
</dbReference>
<dbReference type="Gene3D" id="3.90.380.10">
    <property type="entry name" value="Naphthalene 1,2-dioxygenase Alpha Subunit, Chain A, domain 1"/>
    <property type="match status" value="1"/>
</dbReference>
<accession>A0ABR6NJV6</accession>
<dbReference type="CDD" id="cd03479">
    <property type="entry name" value="Rieske_RO_Alpha_PhDO_like"/>
    <property type="match status" value="1"/>
</dbReference>
<evidence type="ECO:0000256" key="3">
    <source>
        <dbReference type="ARBA" id="ARBA00023002"/>
    </source>
</evidence>
<dbReference type="RefSeq" id="WP_184156126.1">
    <property type="nucleotide sequence ID" value="NZ_JACHKA010000001.1"/>
</dbReference>
<proteinExistence type="predicted"/>
<name>A0ABR6NJV6_9SPHN</name>
<keyword evidence="5" id="KW-0411">Iron-sulfur</keyword>